<dbReference type="InterPro" id="IPR052337">
    <property type="entry name" value="SAT4-like"/>
</dbReference>
<organism evidence="9 10">
    <name type="scientific">Parachaetomium inaequale</name>
    <dbReference type="NCBI Taxonomy" id="2588326"/>
    <lineage>
        <taxon>Eukaryota</taxon>
        <taxon>Fungi</taxon>
        <taxon>Dikarya</taxon>
        <taxon>Ascomycota</taxon>
        <taxon>Pezizomycotina</taxon>
        <taxon>Sordariomycetes</taxon>
        <taxon>Sordariomycetidae</taxon>
        <taxon>Sordariales</taxon>
        <taxon>Chaetomiaceae</taxon>
        <taxon>Parachaetomium</taxon>
    </lineage>
</organism>
<feature type="transmembrane region" description="Helical" evidence="7">
    <location>
        <begin position="35"/>
        <end position="56"/>
    </location>
</feature>
<feature type="region of interest" description="Disordered" evidence="6">
    <location>
        <begin position="361"/>
        <end position="380"/>
    </location>
</feature>
<feature type="transmembrane region" description="Helical" evidence="7">
    <location>
        <begin position="224"/>
        <end position="242"/>
    </location>
</feature>
<keyword evidence="10" id="KW-1185">Reference proteome</keyword>
<evidence type="ECO:0000313" key="10">
    <source>
        <dbReference type="Proteomes" id="UP001303115"/>
    </source>
</evidence>
<dbReference type="Pfam" id="PF20684">
    <property type="entry name" value="Fung_rhodopsin"/>
    <property type="match status" value="1"/>
</dbReference>
<reference evidence="10" key="1">
    <citation type="journal article" date="2023" name="Mol. Phylogenet. Evol.">
        <title>Genome-scale phylogeny and comparative genomics of the fungal order Sordariales.</title>
        <authorList>
            <person name="Hensen N."/>
            <person name="Bonometti L."/>
            <person name="Westerberg I."/>
            <person name="Brannstrom I.O."/>
            <person name="Guillou S."/>
            <person name="Cros-Aarteil S."/>
            <person name="Calhoun S."/>
            <person name="Haridas S."/>
            <person name="Kuo A."/>
            <person name="Mondo S."/>
            <person name="Pangilinan J."/>
            <person name="Riley R."/>
            <person name="LaButti K."/>
            <person name="Andreopoulos B."/>
            <person name="Lipzen A."/>
            <person name="Chen C."/>
            <person name="Yan M."/>
            <person name="Daum C."/>
            <person name="Ng V."/>
            <person name="Clum A."/>
            <person name="Steindorff A."/>
            <person name="Ohm R.A."/>
            <person name="Martin F."/>
            <person name="Silar P."/>
            <person name="Natvig D.O."/>
            <person name="Lalanne C."/>
            <person name="Gautier V."/>
            <person name="Ament-Velasquez S.L."/>
            <person name="Kruys A."/>
            <person name="Hutchinson M.I."/>
            <person name="Powell A.J."/>
            <person name="Barry K."/>
            <person name="Miller A.N."/>
            <person name="Grigoriev I.V."/>
            <person name="Debuchy R."/>
            <person name="Gladieux P."/>
            <person name="Hiltunen Thoren M."/>
            <person name="Johannesson H."/>
        </authorList>
    </citation>
    <scope>NUCLEOTIDE SEQUENCE [LARGE SCALE GENOMIC DNA]</scope>
    <source>
        <strain evidence="10">CBS 284.82</strain>
    </source>
</reference>
<feature type="transmembrane region" description="Helical" evidence="7">
    <location>
        <begin position="192"/>
        <end position="212"/>
    </location>
</feature>
<feature type="transmembrane region" description="Helical" evidence="7">
    <location>
        <begin position="112"/>
        <end position="131"/>
    </location>
</feature>
<name>A0AAN6SR56_9PEZI</name>
<evidence type="ECO:0000256" key="7">
    <source>
        <dbReference type="SAM" id="Phobius"/>
    </source>
</evidence>
<gene>
    <name evidence="9" type="ORF">C8A01DRAFT_36944</name>
</gene>
<feature type="transmembrane region" description="Helical" evidence="7">
    <location>
        <begin position="143"/>
        <end position="164"/>
    </location>
</feature>
<dbReference type="PANTHER" id="PTHR33048:SF42">
    <property type="entry name" value="INTEGRAL MEMBRANE PROTEIN"/>
    <property type="match status" value="1"/>
</dbReference>
<evidence type="ECO:0000256" key="1">
    <source>
        <dbReference type="ARBA" id="ARBA00004141"/>
    </source>
</evidence>
<evidence type="ECO:0000256" key="5">
    <source>
        <dbReference type="ARBA" id="ARBA00038359"/>
    </source>
</evidence>
<feature type="region of interest" description="Disordered" evidence="6">
    <location>
        <begin position="294"/>
        <end position="347"/>
    </location>
</feature>
<evidence type="ECO:0000256" key="6">
    <source>
        <dbReference type="SAM" id="MobiDB-lite"/>
    </source>
</evidence>
<dbReference type="EMBL" id="MU854410">
    <property type="protein sequence ID" value="KAK4039111.1"/>
    <property type="molecule type" value="Genomic_DNA"/>
</dbReference>
<evidence type="ECO:0000256" key="3">
    <source>
        <dbReference type="ARBA" id="ARBA00022989"/>
    </source>
</evidence>
<keyword evidence="3 7" id="KW-1133">Transmembrane helix</keyword>
<dbReference type="InterPro" id="IPR049326">
    <property type="entry name" value="Rhodopsin_dom_fungi"/>
</dbReference>
<feature type="transmembrane region" description="Helical" evidence="7">
    <location>
        <begin position="68"/>
        <end position="92"/>
    </location>
</feature>
<evidence type="ECO:0000313" key="9">
    <source>
        <dbReference type="EMBL" id="KAK4039111.1"/>
    </source>
</evidence>
<evidence type="ECO:0000259" key="8">
    <source>
        <dbReference type="Pfam" id="PF20684"/>
    </source>
</evidence>
<keyword evidence="2 7" id="KW-0812">Transmembrane</keyword>
<evidence type="ECO:0000256" key="4">
    <source>
        <dbReference type="ARBA" id="ARBA00023136"/>
    </source>
</evidence>
<comment type="subcellular location">
    <subcellularLocation>
        <location evidence="1">Membrane</location>
        <topology evidence="1">Multi-pass membrane protein</topology>
    </subcellularLocation>
</comment>
<keyword evidence="4 7" id="KW-0472">Membrane</keyword>
<protein>
    <recommendedName>
        <fullName evidence="8">Rhodopsin domain-containing protein</fullName>
    </recommendedName>
</protein>
<accession>A0AAN6SR56</accession>
<feature type="transmembrane region" description="Helical" evidence="7">
    <location>
        <begin position="262"/>
        <end position="285"/>
    </location>
</feature>
<dbReference type="PANTHER" id="PTHR33048">
    <property type="entry name" value="PTH11-LIKE INTEGRAL MEMBRANE PROTEIN (AFU_ORTHOLOGUE AFUA_5G11245)"/>
    <property type="match status" value="1"/>
</dbReference>
<proteinExistence type="inferred from homology"/>
<feature type="domain" description="Rhodopsin" evidence="8">
    <location>
        <begin position="50"/>
        <end position="286"/>
    </location>
</feature>
<sequence>MSDSKFPGGSGGPPAVDYGDPALLPHDSAGPEANAVAWSLLATAGAFLGLRLYCKYLGHRGLWWDDKLLIASWVIHMVDCALLSVMVAGGYGKHPWDSDGVDVDTKMMLARNTFTQTAAAWSKTAFAVALLRLGECSSWLRPALWFVIVSLNVVCGLNTLLAWVGCTPVQKSWDPTVEGTCLPPSFGLNSSYVAGAYSAACDFVLAALPCFILWNLHMRKKEKLGVVIAMSMGAVAGIMATVKTVSLTKLSTGDSYDAAHLFMLDTAEISVTIMAASIPAMRVLFRDMRSSARREYDESGRSETGLQQQQGHDRNGHSTKVKPQTGGELFNDDSSSDRGILGAGSPQSRVLRVDEVTAVEDGNATASDVELGEVHIHPKR</sequence>
<dbReference type="Proteomes" id="UP001303115">
    <property type="component" value="Unassembled WGS sequence"/>
</dbReference>
<comment type="caution">
    <text evidence="9">The sequence shown here is derived from an EMBL/GenBank/DDBJ whole genome shotgun (WGS) entry which is preliminary data.</text>
</comment>
<dbReference type="AlphaFoldDB" id="A0AAN6SR56"/>
<evidence type="ECO:0000256" key="2">
    <source>
        <dbReference type="ARBA" id="ARBA00022692"/>
    </source>
</evidence>
<dbReference type="GO" id="GO:0016020">
    <property type="term" value="C:membrane"/>
    <property type="evidence" value="ECO:0007669"/>
    <property type="project" value="UniProtKB-SubCell"/>
</dbReference>
<comment type="similarity">
    <text evidence="5">Belongs to the SAT4 family.</text>
</comment>